<sequence>MATLTVWKFSDADAAERATQTLASLQSQGLISVQDEAVVTWPEGRKKPKTIQEHNMVGTGALGGGFWGLLFGLIFFVPLIGAAVGAAIGALSGSMIDVGISDDFISQVRQEVTPGTSALFVLSSNAVEDRVADAFKDFAGAKLIYTNLSKDEEANLREAFFESTPA</sequence>
<keyword evidence="1" id="KW-0472">Membrane</keyword>
<keyword evidence="1" id="KW-0812">Transmembrane</keyword>
<comment type="caution">
    <text evidence="2">The sequence shown here is derived from an EMBL/GenBank/DDBJ whole genome shotgun (WGS) entry which is preliminary data.</text>
</comment>
<dbReference type="Proteomes" id="UP000326852">
    <property type="component" value="Unassembled WGS sequence"/>
</dbReference>
<organism evidence="2 3">
    <name type="scientific">Arthrobacter yangruifuii</name>
    <dbReference type="NCBI Taxonomy" id="2606616"/>
    <lineage>
        <taxon>Bacteria</taxon>
        <taxon>Bacillati</taxon>
        <taxon>Actinomycetota</taxon>
        <taxon>Actinomycetes</taxon>
        <taxon>Micrococcales</taxon>
        <taxon>Micrococcaceae</taxon>
        <taxon>Arthrobacter</taxon>
    </lineage>
</organism>
<gene>
    <name evidence="2" type="ORF">GD627_05870</name>
</gene>
<accession>A0A5N6MUP2</accession>
<keyword evidence="1" id="KW-1133">Transmembrane helix</keyword>
<keyword evidence="3" id="KW-1185">Reference proteome</keyword>
<dbReference type="RefSeq" id="WP_152271667.1">
    <property type="nucleotide sequence ID" value="NZ_VTFX01000001.1"/>
</dbReference>
<evidence type="ECO:0000256" key="1">
    <source>
        <dbReference type="SAM" id="Phobius"/>
    </source>
</evidence>
<reference evidence="2 3" key="1">
    <citation type="submission" date="2019-08" db="EMBL/GenBank/DDBJ databases">
        <title>Arthrobacter sp. nov., isolated from plateau pika and Tibetan wild ass.</title>
        <authorList>
            <person name="Ge Y."/>
        </authorList>
    </citation>
    <scope>NUCLEOTIDE SEQUENCE [LARGE SCALE GENOMIC DNA]</scope>
    <source>
        <strain evidence="2 3">785</strain>
    </source>
</reference>
<protein>
    <submittedName>
        <fullName evidence="2">DUF1269 domain-containing protein</fullName>
    </submittedName>
</protein>
<dbReference type="Pfam" id="PF06897">
    <property type="entry name" value="DUF1269"/>
    <property type="match status" value="1"/>
</dbReference>
<name>A0A5N6MUP2_9MICC</name>
<evidence type="ECO:0000313" key="2">
    <source>
        <dbReference type="EMBL" id="KAD4060553.1"/>
    </source>
</evidence>
<dbReference type="EMBL" id="VTFX01000001">
    <property type="protein sequence ID" value="KAD4060553.1"/>
    <property type="molecule type" value="Genomic_DNA"/>
</dbReference>
<dbReference type="InterPro" id="IPR009200">
    <property type="entry name" value="DUF1269_membrane"/>
</dbReference>
<feature type="transmembrane region" description="Helical" evidence="1">
    <location>
        <begin position="66"/>
        <end position="91"/>
    </location>
</feature>
<evidence type="ECO:0000313" key="3">
    <source>
        <dbReference type="Proteomes" id="UP000326852"/>
    </source>
</evidence>
<proteinExistence type="predicted"/>
<dbReference type="AlphaFoldDB" id="A0A5N6MUP2"/>